<dbReference type="Proteomes" id="UP001164539">
    <property type="component" value="Chromosome 5"/>
</dbReference>
<evidence type="ECO:0000313" key="1">
    <source>
        <dbReference type="EMBL" id="KAJ4718673.1"/>
    </source>
</evidence>
<name>A0ACC1Y664_MELAZ</name>
<accession>A0ACC1Y664</accession>
<comment type="caution">
    <text evidence="1">The sequence shown here is derived from an EMBL/GenBank/DDBJ whole genome shotgun (WGS) entry which is preliminary data.</text>
</comment>
<gene>
    <name evidence="1" type="ORF">OWV82_010323</name>
</gene>
<evidence type="ECO:0000313" key="2">
    <source>
        <dbReference type="Proteomes" id="UP001164539"/>
    </source>
</evidence>
<protein>
    <submittedName>
        <fullName evidence="1">Disease resistance protein</fullName>
    </submittedName>
</protein>
<organism evidence="1 2">
    <name type="scientific">Melia azedarach</name>
    <name type="common">Chinaberry tree</name>
    <dbReference type="NCBI Taxonomy" id="155640"/>
    <lineage>
        <taxon>Eukaryota</taxon>
        <taxon>Viridiplantae</taxon>
        <taxon>Streptophyta</taxon>
        <taxon>Embryophyta</taxon>
        <taxon>Tracheophyta</taxon>
        <taxon>Spermatophyta</taxon>
        <taxon>Magnoliopsida</taxon>
        <taxon>eudicotyledons</taxon>
        <taxon>Gunneridae</taxon>
        <taxon>Pentapetalae</taxon>
        <taxon>rosids</taxon>
        <taxon>malvids</taxon>
        <taxon>Sapindales</taxon>
        <taxon>Meliaceae</taxon>
        <taxon>Melia</taxon>
    </lineage>
</organism>
<dbReference type="EMBL" id="CM051398">
    <property type="protein sequence ID" value="KAJ4718673.1"/>
    <property type="molecule type" value="Genomic_DNA"/>
</dbReference>
<proteinExistence type="predicted"/>
<keyword evidence="2" id="KW-1185">Reference proteome</keyword>
<reference evidence="1 2" key="1">
    <citation type="journal article" date="2023" name="Science">
        <title>Complex scaffold remodeling in plant triterpene biosynthesis.</title>
        <authorList>
            <person name="De La Pena R."/>
            <person name="Hodgson H."/>
            <person name="Liu J.C."/>
            <person name="Stephenson M.J."/>
            <person name="Martin A.C."/>
            <person name="Owen C."/>
            <person name="Harkess A."/>
            <person name="Leebens-Mack J."/>
            <person name="Jimenez L.E."/>
            <person name="Osbourn A."/>
            <person name="Sattely E.S."/>
        </authorList>
    </citation>
    <scope>NUCLEOTIDE SEQUENCE [LARGE SCALE GENOMIC DNA]</scope>
    <source>
        <strain evidence="2">cv. JPN11</strain>
        <tissue evidence="1">Leaf</tissue>
    </source>
</reference>
<sequence length="1056" mass="120639">MATKVLLSFVESTASKMGSLTFPYIQIMFCLNSEKKKFMLTLSAIKAVLLDAEGQQKKRHIDEVWLEMLQRVLYDAEDLVDELSTEDLRQQEEAQSNMVDKVLSFFSMIPFYVTVAFRMKSIRDRINDIANCMGDFLLPAKKKAMEDSSFYVSQSKIIGREADKKAVIELLMDSSPEDTVSVIPIVGIGGLGKTALAQFVYDDEKVKKHFELRLWACISDNFELKVIVKKILESALNREPGNLLMNTLQDQLRRMINGKRYLLVLDNVWNENYQKWIDLKDLLMGGARGSKIIVTTRSVMVARTTDAAFPYPLGSLSEHESWSLFTRMAFEQVQEPRDQRLVEIGKEIVRKCAGVPLAIRTIGSILRFKNSESEWLDIRNNNFFQIGKEENDILPILKFSYDRLPIHLRHCLRYCSLFPKGFEIDKETLINLWMAQGFLQPSNENRCPEDIGHQYFMDLLLRSFFQGVERDEWGNIIKFRMHDLMHDLAKSVAGTECITNLEVETIDERTHHLSIDCNFSSEQEIPIPSHKVNKIRTFLLPVQKPNLIGVSESGGNAIFSSFSCLRVLDMHNLSMEIVSSSIVELKHLRYLDLSGNRNIKALPDSVTRLQNLQTLKLNNCWKLRELPRDIRKLNRLRHLEINKTKSLNHMPRGLGTLISLRTLTRFAVGKDSSASRLGIVLRRRAADRGEKLLPTAELGELYGLNNLRGELMIKNLCNVVGNAALESNAVNLGEKQYLQSLILQWGKKEYGTHGTIDLELLERLQPHPNLKQLSLYGYGGVSFPRWMYNMGSCLPKLTRITISDCKILYASLPALGQLPRLKSLHLYNFPVLEYIDTKLAESAETSLFFPALKELKLVSLTNLKGWWRNQNQHMLTPYFPCLSKLHIRNCPNLTYIPPAPRIEELDLRTVSAELLKLTMTKPTAAAVVSSSAAASLLPSHSWLKSLRIEEIKNLESLPENQIQELTSLEQLEISSCPTLMRLPEERFRGLTSLRMLTIRGCDRLMYLSRGIQHLTALQLLTMDNCFHLKERIQECSGKDSLLIQQVPLWAFGTTIL</sequence>